<evidence type="ECO:0000313" key="2">
    <source>
        <dbReference type="Proteomes" id="UP000255036"/>
    </source>
</evidence>
<dbReference type="AlphaFoldDB" id="A0A371AUJ5"/>
<dbReference type="OrthoDB" id="9785138at2"/>
<dbReference type="RefSeq" id="WP_115482188.1">
    <property type="nucleotide sequence ID" value="NZ_QRCT01000032.1"/>
</dbReference>
<proteinExistence type="predicted"/>
<evidence type="ECO:0000313" key="1">
    <source>
        <dbReference type="EMBL" id="RDU23244.1"/>
    </source>
</evidence>
<protein>
    <submittedName>
        <fullName evidence="1">Uncharacterized protein</fullName>
    </submittedName>
</protein>
<sequence length="101" mass="11652">MKLHFLTDGLMHTLFALEDMYGLKITKVDGKTCLQFYPSITPDHSTLGNNIELWQIQAAKLEQGEITKEAYDTWRYNYPASTYVTEKLKGFGLSKIQKMDK</sequence>
<gene>
    <name evidence="1" type="ORF">DWV06_10735</name>
</gene>
<accession>A0A371AUJ5</accession>
<dbReference type="EMBL" id="QRCT01000032">
    <property type="protein sequence ID" value="RDU23244.1"/>
    <property type="molecule type" value="Genomic_DNA"/>
</dbReference>
<reference evidence="1 2" key="1">
    <citation type="submission" date="2018-07" db="EMBL/GenBank/DDBJ databases">
        <title>Anaerosacharophilus polymeroproducens gen. nov. sp. nov., an anaerobic bacterium isolated from salt field.</title>
        <authorList>
            <person name="Kim W."/>
            <person name="Yang S.-H."/>
            <person name="Oh J."/>
            <person name="Lee J.-H."/>
            <person name="Kwon K.K."/>
        </authorList>
    </citation>
    <scope>NUCLEOTIDE SEQUENCE [LARGE SCALE GENOMIC DNA]</scope>
    <source>
        <strain evidence="1 2">MCWD5</strain>
    </source>
</reference>
<comment type="caution">
    <text evidence="1">The sequence shown here is derived from an EMBL/GenBank/DDBJ whole genome shotgun (WGS) entry which is preliminary data.</text>
</comment>
<dbReference type="Proteomes" id="UP000255036">
    <property type="component" value="Unassembled WGS sequence"/>
</dbReference>
<name>A0A371AUJ5_9FIRM</name>
<organism evidence="1 2">
    <name type="scientific">Anaerosacchariphilus polymeriproducens</name>
    <dbReference type="NCBI Taxonomy" id="1812858"/>
    <lineage>
        <taxon>Bacteria</taxon>
        <taxon>Bacillati</taxon>
        <taxon>Bacillota</taxon>
        <taxon>Clostridia</taxon>
        <taxon>Lachnospirales</taxon>
        <taxon>Lachnospiraceae</taxon>
        <taxon>Anaerosacchariphilus</taxon>
    </lineage>
</organism>
<keyword evidence="2" id="KW-1185">Reference proteome</keyword>